<dbReference type="Proteomes" id="UP000249135">
    <property type="component" value="Unassembled WGS sequence"/>
</dbReference>
<dbReference type="Gene3D" id="1.10.150.20">
    <property type="entry name" value="5' to 3' exonuclease, C-terminal subdomain"/>
    <property type="match status" value="1"/>
</dbReference>
<evidence type="ECO:0000313" key="2">
    <source>
        <dbReference type="Proteomes" id="UP000249135"/>
    </source>
</evidence>
<dbReference type="InterPro" id="IPR029060">
    <property type="entry name" value="PIN-like_dom_sf"/>
</dbReference>
<evidence type="ECO:0008006" key="3">
    <source>
        <dbReference type="Google" id="ProtNLM"/>
    </source>
</evidence>
<evidence type="ECO:0000313" key="1">
    <source>
        <dbReference type="EMBL" id="PZQ78027.1"/>
    </source>
</evidence>
<dbReference type="SUPFAM" id="SSF88723">
    <property type="entry name" value="PIN domain-like"/>
    <property type="match status" value="1"/>
</dbReference>
<dbReference type="AlphaFoldDB" id="A0A2W5S5J3"/>
<dbReference type="SUPFAM" id="SSF47807">
    <property type="entry name" value="5' to 3' exonuclease, C-terminal subdomain"/>
    <property type="match status" value="1"/>
</dbReference>
<comment type="caution">
    <text evidence="1">The sequence shown here is derived from an EMBL/GenBank/DDBJ whole genome shotgun (WGS) entry which is preliminary data.</text>
</comment>
<proteinExistence type="predicted"/>
<gene>
    <name evidence="1" type="ORF">DI563_01690</name>
</gene>
<accession>A0A2W5S5J3</accession>
<dbReference type="InterPro" id="IPR036279">
    <property type="entry name" value="5-3_exonuclease_C_sf"/>
</dbReference>
<reference evidence="1 2" key="1">
    <citation type="submission" date="2017-08" db="EMBL/GenBank/DDBJ databases">
        <title>Infants hospitalized years apart are colonized by the same room-sourced microbial strains.</title>
        <authorList>
            <person name="Brooks B."/>
            <person name="Olm M.R."/>
            <person name="Firek B.A."/>
            <person name="Baker R."/>
            <person name="Thomas B.C."/>
            <person name="Morowitz M.J."/>
            <person name="Banfield J.F."/>
        </authorList>
    </citation>
    <scope>NUCLEOTIDE SEQUENCE [LARGE SCALE GENOMIC DNA]</scope>
    <source>
        <strain evidence="1">S2_005_003_R2_41</strain>
    </source>
</reference>
<protein>
    <recommendedName>
        <fullName evidence="3">5'-3' exonuclease domain-containing protein</fullName>
    </recommendedName>
</protein>
<name>A0A2W5S5J3_VARPD</name>
<dbReference type="Gene3D" id="3.40.50.1010">
    <property type="entry name" value="5'-nuclease"/>
    <property type="match status" value="1"/>
</dbReference>
<dbReference type="EMBL" id="QFPP01000006">
    <property type="protein sequence ID" value="PZQ78027.1"/>
    <property type="molecule type" value="Genomic_DNA"/>
</dbReference>
<sequence>MKPLIDGDILLYEIGNSAEYVDESGEKVIRDFDFAANLVDQKIKEICAEVWATEEPTIFITNNRRIHKKVNRQRKTEGKPLVEYVPNFRESIAKKKEYKAGRKPEKPFHYDNLLVYLLANYQCEMAFGMEADDLMSIRQWERAKDGHLDTIICTRDKDLRIVPGMHFGWECGRQAQYGPTRVTELGEVRLTKDGKKIVGNGLKFFYSQLVTGDSTDNIPGIPGSGPVAAFKSVHDAESEAELFERVGALYKDKYGDGWEEEMREQADLLWMVRELDENNQPVMYKWPMSGS</sequence>
<organism evidence="1 2">
    <name type="scientific">Variovorax paradoxus</name>
    <dbReference type="NCBI Taxonomy" id="34073"/>
    <lineage>
        <taxon>Bacteria</taxon>
        <taxon>Pseudomonadati</taxon>
        <taxon>Pseudomonadota</taxon>
        <taxon>Betaproteobacteria</taxon>
        <taxon>Burkholderiales</taxon>
        <taxon>Comamonadaceae</taxon>
        <taxon>Variovorax</taxon>
    </lineage>
</organism>